<dbReference type="GeneID" id="54587100"/>
<feature type="compositionally biased region" description="Polar residues" evidence="1">
    <location>
        <begin position="233"/>
        <end position="251"/>
    </location>
</feature>
<feature type="compositionally biased region" description="Basic and acidic residues" evidence="1">
    <location>
        <begin position="95"/>
        <end position="108"/>
    </location>
</feature>
<feature type="compositionally biased region" description="Basic and acidic residues" evidence="1">
    <location>
        <begin position="320"/>
        <end position="334"/>
    </location>
</feature>
<keyword evidence="4" id="KW-1185">Reference proteome</keyword>
<sequence length="646" mass="71124">MLRSTTISTPFYRELTNPTLRFIKYSGKAVISRPPGNGYRLIYAIFRRIFYFLISNTGVMVNGRGPYRLLPNFVHCRSPTIRLPAKTLLSSGEHDVLGRERSRSDEVHTASQPGWTHRKRKRAQSTSTDTSAMSQPADSISGQCDEGGHSPKRRRSRSSSRHGSASGRTSTPRRASSIPCNVVNLQADGPCGRSARNDDRGDANTPSALVSGERDVGNGKGSGNNDGRAPDDATNTPLETRSGTAFCSGPSQRYRDGNETHTVDAQEEPEDDGNGETDRAEANAGDGIGLGRTAVVRQLRSSINTPRPKEPATKGGVRRSGLEGHAGSESEKPIPRWTRQRKTSFHAATVQRIKRWKTAVVQRKARPECSSQHSRRTVRSAPSHSTGGLYAPSPLSPPAAAETMLPLDHGGPSSRQTPQKLAHMTLRQVSPGVSFLAAITQDGRTAPAFSYDQSMSLIKSTLGDNKVFLKGPKLNTVFKGTGLLPKLLLQEAEIMELLLRNPHPNIIRYHGCLIRRGHIVGLVLDRYDLTLKQRLDRKLIRQLDVESFMTQIASAISHLHSLGLAYNDLTPMNIMVDDNETLFLIDFGSCQPFGSTLITAGTPEWTDEDFTNSAKKNDEIALDKLRAWLHTMKERKIEGETSKRYY</sequence>
<dbReference type="SUPFAM" id="SSF56112">
    <property type="entry name" value="Protein kinase-like (PK-like)"/>
    <property type="match status" value="1"/>
</dbReference>
<feature type="domain" description="Protein kinase" evidence="2">
    <location>
        <begin position="436"/>
        <end position="646"/>
    </location>
</feature>
<protein>
    <recommendedName>
        <fullName evidence="2">Protein kinase domain-containing protein</fullName>
    </recommendedName>
</protein>
<proteinExistence type="predicted"/>
<dbReference type="SMART" id="SM00220">
    <property type="entry name" value="S_TKc"/>
    <property type="match status" value="1"/>
</dbReference>
<dbReference type="Proteomes" id="UP000800094">
    <property type="component" value="Unassembled WGS sequence"/>
</dbReference>
<dbReference type="AlphaFoldDB" id="A0A6A6I6F5"/>
<gene>
    <name evidence="3" type="ORF">BU26DRAFT_568426</name>
</gene>
<name>A0A6A6I6F5_9PLEO</name>
<evidence type="ECO:0000259" key="2">
    <source>
        <dbReference type="PROSITE" id="PS50011"/>
    </source>
</evidence>
<organism evidence="3 4">
    <name type="scientific">Trematosphaeria pertusa</name>
    <dbReference type="NCBI Taxonomy" id="390896"/>
    <lineage>
        <taxon>Eukaryota</taxon>
        <taxon>Fungi</taxon>
        <taxon>Dikarya</taxon>
        <taxon>Ascomycota</taxon>
        <taxon>Pezizomycotina</taxon>
        <taxon>Dothideomycetes</taxon>
        <taxon>Pleosporomycetidae</taxon>
        <taxon>Pleosporales</taxon>
        <taxon>Massarineae</taxon>
        <taxon>Trematosphaeriaceae</taxon>
        <taxon>Trematosphaeria</taxon>
    </lineage>
</organism>
<feature type="compositionally biased region" description="Polar residues" evidence="1">
    <location>
        <begin position="124"/>
        <end position="142"/>
    </location>
</feature>
<dbReference type="InterPro" id="IPR000719">
    <property type="entry name" value="Prot_kinase_dom"/>
</dbReference>
<dbReference type="RefSeq" id="XP_033680134.1">
    <property type="nucleotide sequence ID" value="XM_033833770.1"/>
</dbReference>
<dbReference type="PROSITE" id="PS50011">
    <property type="entry name" value="PROTEIN_KINASE_DOM"/>
    <property type="match status" value="1"/>
</dbReference>
<evidence type="ECO:0000313" key="4">
    <source>
        <dbReference type="Proteomes" id="UP000800094"/>
    </source>
</evidence>
<dbReference type="EMBL" id="ML987201">
    <property type="protein sequence ID" value="KAF2245130.1"/>
    <property type="molecule type" value="Genomic_DNA"/>
</dbReference>
<dbReference type="GO" id="GO:0005524">
    <property type="term" value="F:ATP binding"/>
    <property type="evidence" value="ECO:0007669"/>
    <property type="project" value="InterPro"/>
</dbReference>
<dbReference type="Pfam" id="PF00069">
    <property type="entry name" value="Pkinase"/>
    <property type="match status" value="1"/>
</dbReference>
<evidence type="ECO:0000313" key="3">
    <source>
        <dbReference type="EMBL" id="KAF2245130.1"/>
    </source>
</evidence>
<feature type="compositionally biased region" description="Acidic residues" evidence="1">
    <location>
        <begin position="265"/>
        <end position="275"/>
    </location>
</feature>
<feature type="compositionally biased region" description="Low complexity" evidence="1">
    <location>
        <begin position="161"/>
        <end position="170"/>
    </location>
</feature>
<feature type="region of interest" description="Disordered" evidence="1">
    <location>
        <begin position="95"/>
        <end position="417"/>
    </location>
</feature>
<dbReference type="CDD" id="cd00180">
    <property type="entry name" value="PKc"/>
    <property type="match status" value="1"/>
</dbReference>
<dbReference type="PANTHER" id="PTHR24347">
    <property type="entry name" value="SERINE/THREONINE-PROTEIN KINASE"/>
    <property type="match status" value="1"/>
</dbReference>
<dbReference type="InterPro" id="IPR011009">
    <property type="entry name" value="Kinase-like_dom_sf"/>
</dbReference>
<evidence type="ECO:0000256" key="1">
    <source>
        <dbReference type="SAM" id="MobiDB-lite"/>
    </source>
</evidence>
<accession>A0A6A6I6F5</accession>
<feature type="compositionally biased region" description="Basic and acidic residues" evidence="1">
    <location>
        <begin position="253"/>
        <end position="264"/>
    </location>
</feature>
<dbReference type="GO" id="GO:0004672">
    <property type="term" value="F:protein kinase activity"/>
    <property type="evidence" value="ECO:0007669"/>
    <property type="project" value="InterPro"/>
</dbReference>
<dbReference type="OrthoDB" id="4062651at2759"/>
<dbReference type="Gene3D" id="1.10.510.10">
    <property type="entry name" value="Transferase(Phosphotransferase) domain 1"/>
    <property type="match status" value="1"/>
</dbReference>
<feature type="compositionally biased region" description="Basic residues" evidence="1">
    <location>
        <begin position="150"/>
        <end position="160"/>
    </location>
</feature>
<reference evidence="3" key="1">
    <citation type="journal article" date="2020" name="Stud. Mycol.">
        <title>101 Dothideomycetes genomes: a test case for predicting lifestyles and emergence of pathogens.</title>
        <authorList>
            <person name="Haridas S."/>
            <person name="Albert R."/>
            <person name="Binder M."/>
            <person name="Bloem J."/>
            <person name="Labutti K."/>
            <person name="Salamov A."/>
            <person name="Andreopoulos B."/>
            <person name="Baker S."/>
            <person name="Barry K."/>
            <person name="Bills G."/>
            <person name="Bluhm B."/>
            <person name="Cannon C."/>
            <person name="Castanera R."/>
            <person name="Culley D."/>
            <person name="Daum C."/>
            <person name="Ezra D."/>
            <person name="Gonzalez J."/>
            <person name="Henrissat B."/>
            <person name="Kuo A."/>
            <person name="Liang C."/>
            <person name="Lipzen A."/>
            <person name="Lutzoni F."/>
            <person name="Magnuson J."/>
            <person name="Mondo S."/>
            <person name="Nolan M."/>
            <person name="Ohm R."/>
            <person name="Pangilinan J."/>
            <person name="Park H.-J."/>
            <person name="Ramirez L."/>
            <person name="Alfaro M."/>
            <person name="Sun H."/>
            <person name="Tritt A."/>
            <person name="Yoshinaga Y."/>
            <person name="Zwiers L.-H."/>
            <person name="Turgeon B."/>
            <person name="Goodwin S."/>
            <person name="Spatafora J."/>
            <person name="Crous P."/>
            <person name="Grigoriev I."/>
        </authorList>
    </citation>
    <scope>NUCLEOTIDE SEQUENCE</scope>
    <source>
        <strain evidence="3">CBS 122368</strain>
    </source>
</reference>